<name>A0A7G7GF56_9BACT</name>
<reference evidence="1 2" key="1">
    <citation type="journal article" date="2018" name="Int. J. Syst. Evol. Microbiol.">
        <title>Adhaeribacter swui sp. nov., isolated from wet mud.</title>
        <authorList>
            <person name="Kim D.U."/>
            <person name="Kim K.W."/>
            <person name="Kang M.S."/>
            <person name="Kim J.Y."/>
            <person name="Jang J.H."/>
            <person name="Kim M.K."/>
        </authorList>
    </citation>
    <scope>NUCLEOTIDE SEQUENCE [LARGE SCALE GENOMIC DNA]</scope>
    <source>
        <strain evidence="1 2">KCTC 52873</strain>
    </source>
</reference>
<sequence length="330" mass="37755">MMNDLTLYNPFQQLAIIQDNCFLCGRPVNPTEVIPIFPDWLMAKYNLAKQEILLLDKSILTYAELTLPCCANCQHQHLAPLEEQVQAVAAEGLTGWQQLDEKVIFRWLGKIFYGLLVREIKAEQDPLLQPQFVLTEDIYMLDKMQSFFKVLQSIRVPMVFPDFIPCSVFVVPLQPDAGSAAFEFRDDLYTMMISLKMDDTLLVCCLLDNGIIKEALQQRLWHPLAGKALHPKQAAEFLAQVYYAAYLLNVIPEYFVRSVKPGDQALVVDTLIDDITASVFNPWQLSGYTHMFEEMLKRWGITETEILKNPQQPLSFLFDAAGSFKEMQAD</sequence>
<keyword evidence="2" id="KW-1185">Reference proteome</keyword>
<dbReference type="Proteomes" id="UP000515237">
    <property type="component" value="Chromosome"/>
</dbReference>
<gene>
    <name evidence="1" type="ORF">HUW51_09980</name>
</gene>
<dbReference type="AlphaFoldDB" id="A0A7G7GF56"/>
<protein>
    <submittedName>
        <fullName evidence="1">Uncharacterized protein</fullName>
    </submittedName>
</protein>
<evidence type="ECO:0000313" key="2">
    <source>
        <dbReference type="Proteomes" id="UP000515237"/>
    </source>
</evidence>
<evidence type="ECO:0000313" key="1">
    <source>
        <dbReference type="EMBL" id="QNF35790.1"/>
    </source>
</evidence>
<dbReference type="KEGG" id="aswu:HUW51_09980"/>
<accession>A0A7G7GF56</accession>
<organism evidence="1 2">
    <name type="scientific">Adhaeribacter swui</name>
    <dbReference type="NCBI Taxonomy" id="2086471"/>
    <lineage>
        <taxon>Bacteria</taxon>
        <taxon>Pseudomonadati</taxon>
        <taxon>Bacteroidota</taxon>
        <taxon>Cytophagia</taxon>
        <taxon>Cytophagales</taxon>
        <taxon>Hymenobacteraceae</taxon>
        <taxon>Adhaeribacter</taxon>
    </lineage>
</organism>
<dbReference type="EMBL" id="CP055156">
    <property type="protein sequence ID" value="QNF35790.1"/>
    <property type="molecule type" value="Genomic_DNA"/>
</dbReference>
<proteinExistence type="predicted"/>